<dbReference type="RefSeq" id="WP_073263101.1">
    <property type="nucleotide sequence ID" value="NZ_FRCS01000014.1"/>
</dbReference>
<dbReference type="InterPro" id="IPR050266">
    <property type="entry name" value="AB_hydrolase_sf"/>
</dbReference>
<dbReference type="PANTHER" id="PTHR43798:SF33">
    <property type="entry name" value="HYDROLASE, PUTATIVE (AFU_ORTHOLOGUE AFUA_2G14860)-RELATED"/>
    <property type="match status" value="1"/>
</dbReference>
<dbReference type="Pfam" id="PF12697">
    <property type="entry name" value="Abhydrolase_6"/>
    <property type="match status" value="1"/>
</dbReference>
<dbReference type="EMBL" id="FRCS01000014">
    <property type="protein sequence ID" value="SHN46264.1"/>
    <property type="molecule type" value="Genomic_DNA"/>
</dbReference>
<dbReference type="SUPFAM" id="SSF53474">
    <property type="entry name" value="alpha/beta-Hydrolases"/>
    <property type="match status" value="1"/>
</dbReference>
<reference evidence="2 3" key="1">
    <citation type="submission" date="2016-11" db="EMBL/GenBank/DDBJ databases">
        <authorList>
            <person name="Jaros S."/>
            <person name="Januszkiewicz K."/>
            <person name="Wedrychowicz H."/>
        </authorList>
    </citation>
    <scope>NUCLEOTIDE SEQUENCE [LARGE SCALE GENOMIC DNA]</scope>
    <source>
        <strain evidence="2 3">DSM 46144</strain>
    </source>
</reference>
<dbReference type="Proteomes" id="UP000184440">
    <property type="component" value="Unassembled WGS sequence"/>
</dbReference>
<evidence type="ECO:0000313" key="3">
    <source>
        <dbReference type="Proteomes" id="UP000184440"/>
    </source>
</evidence>
<evidence type="ECO:0000313" key="2">
    <source>
        <dbReference type="EMBL" id="SHN46264.1"/>
    </source>
</evidence>
<dbReference type="InterPro" id="IPR029058">
    <property type="entry name" value="AB_hydrolase_fold"/>
</dbReference>
<proteinExistence type="predicted"/>
<protein>
    <submittedName>
        <fullName evidence="2">Pimeloyl-ACP methyl ester carboxylesterase</fullName>
    </submittedName>
</protein>
<organism evidence="2 3">
    <name type="scientific">Cryptosporangium aurantiacum</name>
    <dbReference type="NCBI Taxonomy" id="134849"/>
    <lineage>
        <taxon>Bacteria</taxon>
        <taxon>Bacillati</taxon>
        <taxon>Actinomycetota</taxon>
        <taxon>Actinomycetes</taxon>
        <taxon>Cryptosporangiales</taxon>
        <taxon>Cryptosporangiaceae</taxon>
        <taxon>Cryptosporangium</taxon>
    </lineage>
</organism>
<dbReference type="OrthoDB" id="2987348at2"/>
<dbReference type="STRING" id="134849.SAMN05443668_11497"/>
<keyword evidence="3" id="KW-1185">Reference proteome</keyword>
<dbReference type="PANTHER" id="PTHR43798">
    <property type="entry name" value="MONOACYLGLYCEROL LIPASE"/>
    <property type="match status" value="1"/>
</dbReference>
<feature type="domain" description="AB hydrolase-1" evidence="1">
    <location>
        <begin position="43"/>
        <end position="270"/>
    </location>
</feature>
<sequence length="294" mass="32221">MSEDAPAWFTEALAAPVELGVVDVDGAPIHYRAWGKAGNDGGIVLVHGGAAHSRWWDHIAPFLARDRRVVALDLSGHGDSGRRDEYRMDCWADEVLAAAAHGGAGPDPLVIGHSMGGMVAITAARLRGTEMAGAVAIDTPFWEEQPEEQAAGAQQAFGPLRRYPSREDALRRFKLIPPQDGNVPAVYAHIAETSLYAHDDTWTWKFDPNVFRGRARPVPLELPQCRVAVFRAEHGLVPVDMGERIAERLGRVVPVIEIPLAAHHVMIDQPLSLITGLRTLLEDWTHSEPHKPRP</sequence>
<accession>A0A1M7RJ13</accession>
<dbReference type="GO" id="GO:0016020">
    <property type="term" value="C:membrane"/>
    <property type="evidence" value="ECO:0007669"/>
    <property type="project" value="TreeGrafter"/>
</dbReference>
<dbReference type="InterPro" id="IPR000073">
    <property type="entry name" value="AB_hydrolase_1"/>
</dbReference>
<dbReference type="GO" id="GO:0003824">
    <property type="term" value="F:catalytic activity"/>
    <property type="evidence" value="ECO:0007669"/>
    <property type="project" value="UniProtKB-ARBA"/>
</dbReference>
<name>A0A1M7RJ13_9ACTN</name>
<gene>
    <name evidence="2" type="ORF">SAMN05443668_11497</name>
</gene>
<dbReference type="Gene3D" id="3.40.50.1820">
    <property type="entry name" value="alpha/beta hydrolase"/>
    <property type="match status" value="1"/>
</dbReference>
<evidence type="ECO:0000259" key="1">
    <source>
        <dbReference type="Pfam" id="PF12697"/>
    </source>
</evidence>
<dbReference type="AlphaFoldDB" id="A0A1M7RJ13"/>